<reference evidence="2 3" key="1">
    <citation type="submission" date="2024-11" db="EMBL/GenBank/DDBJ databases">
        <title>Chromosome-level genome assembly of the freshwater bivalve Anodonta woodiana.</title>
        <authorList>
            <person name="Chen X."/>
        </authorList>
    </citation>
    <scope>NUCLEOTIDE SEQUENCE [LARGE SCALE GENOMIC DNA]</scope>
    <source>
        <strain evidence="2">MN2024</strain>
        <tissue evidence="2">Gills</tissue>
    </source>
</reference>
<evidence type="ECO:0000313" key="2">
    <source>
        <dbReference type="EMBL" id="KAL3858050.1"/>
    </source>
</evidence>
<feature type="region of interest" description="Disordered" evidence="1">
    <location>
        <begin position="1"/>
        <end position="27"/>
    </location>
</feature>
<accession>A0ABD3V8X6</accession>
<evidence type="ECO:0000256" key="1">
    <source>
        <dbReference type="SAM" id="MobiDB-lite"/>
    </source>
</evidence>
<evidence type="ECO:0000313" key="3">
    <source>
        <dbReference type="Proteomes" id="UP001634394"/>
    </source>
</evidence>
<dbReference type="EMBL" id="JBJQND010000013">
    <property type="protein sequence ID" value="KAL3858050.1"/>
    <property type="molecule type" value="Genomic_DNA"/>
</dbReference>
<proteinExistence type="predicted"/>
<keyword evidence="3" id="KW-1185">Reference proteome</keyword>
<comment type="caution">
    <text evidence="2">The sequence shown here is derived from an EMBL/GenBank/DDBJ whole genome shotgun (WGS) entry which is preliminary data.</text>
</comment>
<protein>
    <submittedName>
        <fullName evidence="2">Uncharacterized protein</fullName>
    </submittedName>
</protein>
<organism evidence="2 3">
    <name type="scientific">Sinanodonta woodiana</name>
    <name type="common">Chinese pond mussel</name>
    <name type="synonym">Anodonta woodiana</name>
    <dbReference type="NCBI Taxonomy" id="1069815"/>
    <lineage>
        <taxon>Eukaryota</taxon>
        <taxon>Metazoa</taxon>
        <taxon>Spiralia</taxon>
        <taxon>Lophotrochozoa</taxon>
        <taxon>Mollusca</taxon>
        <taxon>Bivalvia</taxon>
        <taxon>Autobranchia</taxon>
        <taxon>Heteroconchia</taxon>
        <taxon>Palaeoheterodonta</taxon>
        <taxon>Unionida</taxon>
        <taxon>Unionoidea</taxon>
        <taxon>Unionidae</taxon>
        <taxon>Unioninae</taxon>
        <taxon>Sinanodonta</taxon>
    </lineage>
</organism>
<gene>
    <name evidence="2" type="ORF">ACJMK2_012666</name>
</gene>
<dbReference type="Proteomes" id="UP001634394">
    <property type="component" value="Unassembled WGS sequence"/>
</dbReference>
<sequence length="285" mass="33922">MGNKEPSRNLGLLFSLPPPKTNKSSRSHPDFLSFDQIKNSLSFTHVDWSYFYSAQKSLSIKEKFEYLYSIIDRKFEKPLIRIQASFHLGYYVCRYEELDRVECFSVIRKHMSLRHARNYRLLYRELGCYRTLAHCTVPTRHIIMRVKHVRDLIQAQNQEEIDFLTFPRNRDPYQFLKAYEEWFSLKESAVYQLGLPDNHCEFSVIKQNTESIFMDISKEDIWMIEDFLNNSAEEDRYLLMYNKGGSGNCIVLHRNKSGKFSLMDDRLLCLKNMEPEDKVHLLVIK</sequence>
<dbReference type="AlphaFoldDB" id="A0ABD3V8X6"/>
<name>A0ABD3V8X6_SINWO</name>